<name>A0A5B7DFE4_PORTR</name>
<evidence type="ECO:0000313" key="3">
    <source>
        <dbReference type="Proteomes" id="UP000324222"/>
    </source>
</evidence>
<dbReference type="AlphaFoldDB" id="A0A5B7DFE4"/>
<proteinExistence type="predicted"/>
<dbReference type="EMBL" id="VSRR010000843">
    <property type="protein sequence ID" value="MPC20171.1"/>
    <property type="molecule type" value="Genomic_DNA"/>
</dbReference>
<organism evidence="2 3">
    <name type="scientific">Portunus trituberculatus</name>
    <name type="common">Swimming crab</name>
    <name type="synonym">Neptunus trituberculatus</name>
    <dbReference type="NCBI Taxonomy" id="210409"/>
    <lineage>
        <taxon>Eukaryota</taxon>
        <taxon>Metazoa</taxon>
        <taxon>Ecdysozoa</taxon>
        <taxon>Arthropoda</taxon>
        <taxon>Crustacea</taxon>
        <taxon>Multicrustacea</taxon>
        <taxon>Malacostraca</taxon>
        <taxon>Eumalacostraca</taxon>
        <taxon>Eucarida</taxon>
        <taxon>Decapoda</taxon>
        <taxon>Pleocyemata</taxon>
        <taxon>Brachyura</taxon>
        <taxon>Eubrachyura</taxon>
        <taxon>Portunoidea</taxon>
        <taxon>Portunidae</taxon>
        <taxon>Portuninae</taxon>
        <taxon>Portunus</taxon>
    </lineage>
</organism>
<evidence type="ECO:0000256" key="1">
    <source>
        <dbReference type="SAM" id="MobiDB-lite"/>
    </source>
</evidence>
<keyword evidence="3" id="KW-1185">Reference proteome</keyword>
<dbReference type="Proteomes" id="UP000324222">
    <property type="component" value="Unassembled WGS sequence"/>
</dbReference>
<evidence type="ECO:0000313" key="2">
    <source>
        <dbReference type="EMBL" id="MPC20171.1"/>
    </source>
</evidence>
<sequence length="114" mass="12495">MTFQPVMRWNPCQAITGHITGNPSLTATASPKQSGQHTSAFDKMDINLKAVKAKNQYQMRKSHWQFRDMFFATNLGQDGTTGPNKAKHHCGLSDSRVRAGQATQGATQGSKAFV</sequence>
<protein>
    <submittedName>
        <fullName evidence="2">Uncharacterized protein</fullName>
    </submittedName>
</protein>
<feature type="compositionally biased region" description="Polar residues" evidence="1">
    <location>
        <begin position="101"/>
        <end position="114"/>
    </location>
</feature>
<reference evidence="2 3" key="1">
    <citation type="submission" date="2019-05" db="EMBL/GenBank/DDBJ databases">
        <title>Another draft genome of Portunus trituberculatus and its Hox gene families provides insights of decapod evolution.</title>
        <authorList>
            <person name="Jeong J.-H."/>
            <person name="Song I."/>
            <person name="Kim S."/>
            <person name="Choi T."/>
            <person name="Kim D."/>
            <person name="Ryu S."/>
            <person name="Kim W."/>
        </authorList>
    </citation>
    <scope>NUCLEOTIDE SEQUENCE [LARGE SCALE GENOMIC DNA]</scope>
    <source>
        <tissue evidence="2">Muscle</tissue>
    </source>
</reference>
<gene>
    <name evidence="2" type="ORF">E2C01_013103</name>
</gene>
<feature type="region of interest" description="Disordered" evidence="1">
    <location>
        <begin position="80"/>
        <end position="114"/>
    </location>
</feature>
<comment type="caution">
    <text evidence="2">The sequence shown here is derived from an EMBL/GenBank/DDBJ whole genome shotgun (WGS) entry which is preliminary data.</text>
</comment>
<accession>A0A5B7DFE4</accession>